<proteinExistence type="inferred from homology"/>
<dbReference type="InterPro" id="IPR029055">
    <property type="entry name" value="Ntn_hydrolases_N"/>
</dbReference>
<keyword evidence="7 9" id="KW-0315">Glutamine amidotransferase</keyword>
<evidence type="ECO:0000256" key="7">
    <source>
        <dbReference type="ARBA" id="ARBA00022962"/>
    </source>
</evidence>
<dbReference type="Gene3D" id="3.40.50.620">
    <property type="entry name" value="HUPs"/>
    <property type="match status" value="1"/>
</dbReference>
<evidence type="ECO:0000256" key="3">
    <source>
        <dbReference type="ARBA" id="ARBA00012737"/>
    </source>
</evidence>
<dbReference type="PIRSF" id="PIRSF001589">
    <property type="entry name" value="Asn_synthetase_glu-h"/>
    <property type="match status" value="1"/>
</dbReference>
<evidence type="ECO:0000256" key="1">
    <source>
        <dbReference type="ARBA" id="ARBA00005187"/>
    </source>
</evidence>
<keyword evidence="14" id="KW-1185">Reference proteome</keyword>
<reference evidence="13 14" key="1">
    <citation type="submission" date="2017-02" db="EMBL/GenBank/DDBJ databases">
        <title>The complete genomic sequence of a novel cold adapted crude oil-degrading bacterium Planococcus qaidamina Y42.</title>
        <authorList>
            <person name="Yang R."/>
        </authorList>
    </citation>
    <scope>NUCLEOTIDE SEQUENCE [LARGE SCALE GENOMIC DNA]</scope>
    <source>
        <strain evidence="13 14">Y42</strain>
    </source>
</reference>
<evidence type="ECO:0000256" key="8">
    <source>
        <dbReference type="ARBA" id="ARBA00048741"/>
    </source>
</evidence>
<evidence type="ECO:0000256" key="5">
    <source>
        <dbReference type="ARBA" id="ARBA00022840"/>
    </source>
</evidence>
<dbReference type="InterPro" id="IPR006426">
    <property type="entry name" value="Asn_synth_AEB"/>
</dbReference>
<dbReference type="NCBIfam" id="TIGR01536">
    <property type="entry name" value="asn_synth_AEB"/>
    <property type="match status" value="1"/>
</dbReference>
<feature type="active site" description="For GATase activity" evidence="9">
    <location>
        <position position="2"/>
    </location>
</feature>
<evidence type="ECO:0000313" key="13">
    <source>
        <dbReference type="EMBL" id="AQQ54913.1"/>
    </source>
</evidence>
<dbReference type="KEGG" id="pmar:B0X71_18595"/>
<dbReference type="PANTHER" id="PTHR43284">
    <property type="entry name" value="ASPARAGINE SYNTHETASE (GLUTAMINE-HYDROLYZING)"/>
    <property type="match status" value="1"/>
</dbReference>
<dbReference type="RefSeq" id="WP_077590818.1">
    <property type="nucleotide sequence ID" value="NZ_CP019640.1"/>
</dbReference>
<dbReference type="CDD" id="cd01991">
    <property type="entry name" value="Asn_synthase_B_C"/>
    <property type="match status" value="1"/>
</dbReference>
<dbReference type="GO" id="GO:0005524">
    <property type="term" value="F:ATP binding"/>
    <property type="evidence" value="ECO:0007669"/>
    <property type="project" value="UniProtKB-KW"/>
</dbReference>
<dbReference type="Proteomes" id="UP000188184">
    <property type="component" value="Chromosome"/>
</dbReference>
<keyword evidence="5 10" id="KW-0067">ATP-binding</keyword>
<evidence type="ECO:0000259" key="12">
    <source>
        <dbReference type="PROSITE" id="PS51278"/>
    </source>
</evidence>
<dbReference type="PANTHER" id="PTHR43284:SF1">
    <property type="entry name" value="ASPARAGINE SYNTHETASE"/>
    <property type="match status" value="1"/>
</dbReference>
<dbReference type="InterPro" id="IPR017932">
    <property type="entry name" value="GATase_2_dom"/>
</dbReference>
<organism evidence="13 14">
    <name type="scientific">Planococcus lenghuensis</name>
    <dbReference type="NCBI Taxonomy" id="2213202"/>
    <lineage>
        <taxon>Bacteria</taxon>
        <taxon>Bacillati</taxon>
        <taxon>Bacillota</taxon>
        <taxon>Bacilli</taxon>
        <taxon>Bacillales</taxon>
        <taxon>Caryophanaceae</taxon>
        <taxon>Planococcus</taxon>
    </lineage>
</organism>
<evidence type="ECO:0000256" key="10">
    <source>
        <dbReference type="PIRSR" id="PIRSR001589-2"/>
    </source>
</evidence>
<evidence type="ECO:0000256" key="11">
    <source>
        <dbReference type="PIRSR" id="PIRSR001589-3"/>
    </source>
</evidence>
<comment type="catalytic activity">
    <reaction evidence="8">
        <text>L-aspartate + L-glutamine + ATP + H2O = L-asparagine + L-glutamate + AMP + diphosphate + H(+)</text>
        <dbReference type="Rhea" id="RHEA:12228"/>
        <dbReference type="ChEBI" id="CHEBI:15377"/>
        <dbReference type="ChEBI" id="CHEBI:15378"/>
        <dbReference type="ChEBI" id="CHEBI:29985"/>
        <dbReference type="ChEBI" id="CHEBI:29991"/>
        <dbReference type="ChEBI" id="CHEBI:30616"/>
        <dbReference type="ChEBI" id="CHEBI:33019"/>
        <dbReference type="ChEBI" id="CHEBI:58048"/>
        <dbReference type="ChEBI" id="CHEBI:58359"/>
        <dbReference type="ChEBI" id="CHEBI:456215"/>
        <dbReference type="EC" id="6.3.5.4"/>
    </reaction>
</comment>
<dbReference type="Pfam" id="PF00733">
    <property type="entry name" value="Asn_synthase"/>
    <property type="match status" value="1"/>
</dbReference>
<dbReference type="InterPro" id="IPR051786">
    <property type="entry name" value="ASN_synthetase/amidase"/>
</dbReference>
<gene>
    <name evidence="13" type="ORF">B0X71_18595</name>
</gene>
<feature type="binding site" evidence="10">
    <location>
        <position position="279"/>
    </location>
    <ligand>
        <name>ATP</name>
        <dbReference type="ChEBI" id="CHEBI:30616"/>
    </ligand>
</feature>
<evidence type="ECO:0000256" key="4">
    <source>
        <dbReference type="ARBA" id="ARBA00022741"/>
    </source>
</evidence>
<dbReference type="SUPFAM" id="SSF52402">
    <property type="entry name" value="Adenine nucleotide alpha hydrolases-like"/>
    <property type="match status" value="1"/>
</dbReference>
<keyword evidence="6 9" id="KW-0061">Asparagine biosynthesis</keyword>
<dbReference type="OrthoDB" id="9763290at2"/>
<dbReference type="GO" id="GO:0005829">
    <property type="term" value="C:cytosol"/>
    <property type="evidence" value="ECO:0007669"/>
    <property type="project" value="TreeGrafter"/>
</dbReference>
<protein>
    <recommendedName>
        <fullName evidence="3">asparagine synthase (glutamine-hydrolyzing)</fullName>
        <ecNumber evidence="3">6.3.5.4</ecNumber>
    </recommendedName>
</protein>
<evidence type="ECO:0000256" key="2">
    <source>
        <dbReference type="ARBA" id="ARBA00005752"/>
    </source>
</evidence>
<dbReference type="InterPro" id="IPR033738">
    <property type="entry name" value="AsnB_N"/>
</dbReference>
<evidence type="ECO:0000313" key="14">
    <source>
        <dbReference type="Proteomes" id="UP000188184"/>
    </source>
</evidence>
<feature type="binding site" evidence="10">
    <location>
        <begin position="352"/>
        <end position="353"/>
    </location>
    <ligand>
        <name>ATP</name>
        <dbReference type="ChEBI" id="CHEBI:30616"/>
    </ligand>
</feature>
<feature type="site" description="Important for beta-aspartyl-AMP intermediate formation" evidence="11">
    <location>
        <position position="354"/>
    </location>
</feature>
<dbReference type="EMBL" id="CP019640">
    <property type="protein sequence ID" value="AQQ54913.1"/>
    <property type="molecule type" value="Genomic_DNA"/>
</dbReference>
<accession>A0A1Q2L3C3</accession>
<dbReference type="SUPFAM" id="SSF56235">
    <property type="entry name" value="N-terminal nucleophile aminohydrolases (Ntn hydrolases)"/>
    <property type="match status" value="1"/>
</dbReference>
<feature type="domain" description="Glutamine amidotransferase type-2" evidence="12">
    <location>
        <begin position="2"/>
        <end position="210"/>
    </location>
</feature>
<evidence type="ECO:0000256" key="9">
    <source>
        <dbReference type="PIRSR" id="PIRSR001589-1"/>
    </source>
</evidence>
<dbReference type="InterPro" id="IPR001962">
    <property type="entry name" value="Asn_synthase"/>
</dbReference>
<dbReference type="CDD" id="cd00712">
    <property type="entry name" value="AsnB"/>
    <property type="match status" value="1"/>
</dbReference>
<dbReference type="PROSITE" id="PS51278">
    <property type="entry name" value="GATASE_TYPE_2"/>
    <property type="match status" value="1"/>
</dbReference>
<dbReference type="InterPro" id="IPR014729">
    <property type="entry name" value="Rossmann-like_a/b/a_fold"/>
</dbReference>
<keyword evidence="9" id="KW-0028">Amino-acid biosynthesis</keyword>
<dbReference type="GO" id="GO:0004066">
    <property type="term" value="F:asparagine synthase (glutamine-hydrolyzing) activity"/>
    <property type="evidence" value="ECO:0007669"/>
    <property type="project" value="UniProtKB-EC"/>
</dbReference>
<keyword evidence="4 10" id="KW-0547">Nucleotide-binding</keyword>
<dbReference type="Gene3D" id="3.60.20.10">
    <property type="entry name" value="Glutamine Phosphoribosylpyrophosphate, subunit 1, domain 1"/>
    <property type="match status" value="1"/>
</dbReference>
<dbReference type="Pfam" id="PF13537">
    <property type="entry name" value="GATase_7"/>
    <property type="match status" value="1"/>
</dbReference>
<dbReference type="GO" id="GO:0006529">
    <property type="term" value="P:asparagine biosynthetic process"/>
    <property type="evidence" value="ECO:0007669"/>
    <property type="project" value="UniProtKB-KW"/>
</dbReference>
<dbReference type="AlphaFoldDB" id="A0A1Q2L3C3"/>
<dbReference type="EC" id="6.3.5.4" evidence="3"/>
<comment type="similarity">
    <text evidence="2">Belongs to the asparagine synthetase family.</text>
</comment>
<comment type="pathway">
    <text evidence="1">Amino-acid biosynthesis; L-asparagine biosynthesis; L-asparagine from L-aspartate (L-Gln route): step 1/1.</text>
</comment>
<evidence type="ECO:0000256" key="6">
    <source>
        <dbReference type="ARBA" id="ARBA00022888"/>
    </source>
</evidence>
<feature type="binding site" evidence="10">
    <location>
        <position position="97"/>
    </location>
    <ligand>
        <name>L-glutamine</name>
        <dbReference type="ChEBI" id="CHEBI:58359"/>
    </ligand>
</feature>
<sequence length="606" mass="69683">MCGFTGFIGKTDNTPAVLEQMMDRIIHRGPDSSGTFIEDEAALGFRRLSIIDLEAGHQPLYNEDESSVLIFNGEIYNFMQLREELIAKGHTFATHTDSEVLIHGYEEYGEELVKKLRGMFAFVIWDRKEKKLFAARDMFGIKPFYYAEMNGTLLFGSEIKSFLPHPHFIKELNEQALKPYLTFQFPVLNETFFKGVFKLPAAHSMTYQNGKLTIQRYWSPKFQPETQPLEELVEEIDQVVRESVEAHRISDVKVGSFLSSGVDSSYVASVLRPNKTFTVGFSDRNFSEIDNAKALSDELGIENVNEVLDADACFEKLDEIQYMMDEPHSNPSIVPLYFLAGLARKDVTVVLSGEGADELFGGYAEYDTTPALKKYKQLPGFFRRPLGSIARMLPEVRGKNLMVKGGRPVEDWFIGQAKIFQEREAASLLKAPYKKGPSVKEIVRPYYEQVEQEDDITKMQHLDLHLWLVDDILLKADKMSMAHSIELRVPFLDREVMNAAAKVPSHYRINDIDTKYAFRLAAGRALPKESANRKKIGFPVPIRHWIREEKYYTQINEAFNSEAAAQFFDQKKILELLQDHYEEKANNGRKIWTIFMFLVWHKRYFG</sequence>
<name>A0A1Q2L3C3_9BACL</name>